<dbReference type="Proteomes" id="UP000239065">
    <property type="component" value="Unassembled WGS sequence"/>
</dbReference>
<protein>
    <recommendedName>
        <fullName evidence="3">Abi-like protein</fullName>
    </recommendedName>
</protein>
<dbReference type="EMBL" id="NXGJ01000003">
    <property type="protein sequence ID" value="PRM88383.1"/>
    <property type="molecule type" value="Genomic_DNA"/>
</dbReference>
<name>A0A2S9SP71_9BACT</name>
<sequence length="195" mass="23453">MNDRLIEKFITKKRFEKYKNIDTYNINLRKSKQFYIPLSILEVSLRNSINNLFEKLYGAGWIANEASFLKHKEIEKIIQTKDKILSRSEIISKDKIVSELSFGFWTALFQSVYDDKMRFNNLKHIFPNLPPKEKLPIDRKMVSTKLNHIRKFRNRVFHYENILKEEFKNIEDDIYEILSYFDNELVEFTKKANNG</sequence>
<accession>A0A2S9SP71</accession>
<reference evidence="1 2" key="1">
    <citation type="submission" date="2017-09" db="EMBL/GenBank/DDBJ databases">
        <title>Reassesment of A. cryaerophilus.</title>
        <authorList>
            <person name="Perez-Cataluna A."/>
            <person name="Collado L."/>
            <person name="Salgado O."/>
            <person name="Lefinanco V."/>
            <person name="Figueras M.J."/>
        </authorList>
    </citation>
    <scope>NUCLEOTIDE SEQUENCE [LARGE SCALE GENOMIC DNA]</scope>
    <source>
        <strain evidence="1 2">LMG 9861</strain>
    </source>
</reference>
<dbReference type="AlphaFoldDB" id="A0A2S9SP71"/>
<comment type="caution">
    <text evidence="1">The sequence shown here is derived from an EMBL/GenBank/DDBJ whole genome shotgun (WGS) entry which is preliminary data.</text>
</comment>
<evidence type="ECO:0000313" key="2">
    <source>
        <dbReference type="Proteomes" id="UP000239065"/>
    </source>
</evidence>
<organism evidence="1 2">
    <name type="scientific">Aliarcobacter cryaerophilus</name>
    <dbReference type="NCBI Taxonomy" id="28198"/>
    <lineage>
        <taxon>Bacteria</taxon>
        <taxon>Pseudomonadati</taxon>
        <taxon>Campylobacterota</taxon>
        <taxon>Epsilonproteobacteria</taxon>
        <taxon>Campylobacterales</taxon>
        <taxon>Arcobacteraceae</taxon>
        <taxon>Aliarcobacter</taxon>
    </lineage>
</organism>
<proteinExistence type="predicted"/>
<evidence type="ECO:0008006" key="3">
    <source>
        <dbReference type="Google" id="ProtNLM"/>
    </source>
</evidence>
<gene>
    <name evidence="1" type="ORF">CJ669_04130</name>
</gene>
<evidence type="ECO:0000313" key="1">
    <source>
        <dbReference type="EMBL" id="PRM88383.1"/>
    </source>
</evidence>
<dbReference type="RefSeq" id="WP_105908824.1">
    <property type="nucleotide sequence ID" value="NZ_NXGJ01000003.1"/>
</dbReference>